<dbReference type="Gene3D" id="3.40.50.300">
    <property type="entry name" value="P-loop containing nucleotide triphosphate hydrolases"/>
    <property type="match status" value="1"/>
</dbReference>
<evidence type="ECO:0000256" key="4">
    <source>
        <dbReference type="ARBA" id="ARBA00022840"/>
    </source>
</evidence>
<dbReference type="PROSITE" id="PS50162">
    <property type="entry name" value="RECA_2"/>
    <property type="match status" value="1"/>
</dbReference>
<gene>
    <name evidence="8" type="ORF">PSYICH_LOCUS11002</name>
</gene>
<dbReference type="InterPro" id="IPR027417">
    <property type="entry name" value="P-loop_NTPase"/>
</dbReference>
<dbReference type="PANTHER" id="PTHR46487:SF1">
    <property type="entry name" value="DNA REPAIR PROTEIN XRCC3"/>
    <property type="match status" value="1"/>
</dbReference>
<dbReference type="GO" id="GO:0005524">
    <property type="term" value="F:ATP binding"/>
    <property type="evidence" value="ECO:0007669"/>
    <property type="project" value="UniProtKB-KW"/>
</dbReference>
<keyword evidence="3" id="KW-0227">DNA damage</keyword>
<keyword evidence="4" id="KW-0067">ATP-binding</keyword>
<evidence type="ECO:0000256" key="1">
    <source>
        <dbReference type="ARBA" id="ARBA00004123"/>
    </source>
</evidence>
<keyword evidence="2" id="KW-0547">Nucleotide-binding</keyword>
<dbReference type="GO" id="GO:0000400">
    <property type="term" value="F:four-way junction DNA binding"/>
    <property type="evidence" value="ECO:0007669"/>
    <property type="project" value="TreeGrafter"/>
</dbReference>
<reference evidence="8" key="1">
    <citation type="submission" date="2022-01" db="EMBL/GenBank/DDBJ databases">
        <authorList>
            <person name="King R."/>
        </authorList>
    </citation>
    <scope>NUCLEOTIDE SEQUENCE</scope>
</reference>
<dbReference type="InterPro" id="IPR016467">
    <property type="entry name" value="DNA_recomb/repair_RecA-like"/>
</dbReference>
<evidence type="ECO:0000259" key="7">
    <source>
        <dbReference type="PROSITE" id="PS50162"/>
    </source>
</evidence>
<dbReference type="Proteomes" id="UP001153636">
    <property type="component" value="Chromosome 5"/>
</dbReference>
<proteinExistence type="predicted"/>
<dbReference type="GO" id="GO:0090656">
    <property type="term" value="P:t-circle formation"/>
    <property type="evidence" value="ECO:0007669"/>
    <property type="project" value="TreeGrafter"/>
</dbReference>
<dbReference type="Pfam" id="PF08423">
    <property type="entry name" value="Rad51"/>
    <property type="match status" value="1"/>
</dbReference>
<dbReference type="InterPro" id="IPR047348">
    <property type="entry name" value="XRCC3-like_C"/>
</dbReference>
<sequence>MEKLQPLVSAEIYQKLIKSGISTTVDFLITNNFELAKSIGGSTEEIEEMKLKLSKHIHKPNRIIKAIDLEPWPRLSTGCKSIDGILRKGIPVGRITEIFGCSGVGKTQFCLQLALQVQLPIDAGGLEKGAVYICTEDIFPAKRLHQLANLFKIKNNLPGIDFESSVYLKHATDIDELQKCLFSELPILLRRENIGLVIIDSIAGPFRGENTQQYITRSRDLIQIAHKLNDICEEHKLAVVCTNQVAEDIENSKTEPALGIAWSNSINYRCQILRYNDSSVREFEIIFSPDLARKKCIFYITQEGLDCKDLI</sequence>
<evidence type="ECO:0000256" key="5">
    <source>
        <dbReference type="ARBA" id="ARBA00023204"/>
    </source>
</evidence>
<dbReference type="InterPro" id="IPR013632">
    <property type="entry name" value="Rad51_C"/>
</dbReference>
<dbReference type="InterPro" id="IPR020588">
    <property type="entry name" value="RecA_ATP-bd"/>
</dbReference>
<evidence type="ECO:0000313" key="9">
    <source>
        <dbReference type="Proteomes" id="UP001153636"/>
    </source>
</evidence>
<dbReference type="PANTHER" id="PTHR46487">
    <property type="entry name" value="DNA REPAIR PROTEIN XRCC3"/>
    <property type="match status" value="1"/>
</dbReference>
<dbReference type="GO" id="GO:0033065">
    <property type="term" value="C:Rad51C-XRCC3 complex"/>
    <property type="evidence" value="ECO:0007669"/>
    <property type="project" value="TreeGrafter"/>
</dbReference>
<feature type="domain" description="RecA family profile 1" evidence="7">
    <location>
        <begin position="71"/>
        <end position="245"/>
    </location>
</feature>
<evidence type="ECO:0000256" key="3">
    <source>
        <dbReference type="ARBA" id="ARBA00022763"/>
    </source>
</evidence>
<dbReference type="GO" id="GO:0071140">
    <property type="term" value="P:resolution of mitotic recombination intermediates"/>
    <property type="evidence" value="ECO:0007669"/>
    <property type="project" value="TreeGrafter"/>
</dbReference>
<comment type="subcellular location">
    <subcellularLocation>
        <location evidence="1">Nucleus</location>
    </subcellularLocation>
</comment>
<keyword evidence="9" id="KW-1185">Reference proteome</keyword>
<name>A0A9P0D5V6_9CUCU</name>
<dbReference type="PIRSF" id="PIRSF005856">
    <property type="entry name" value="Rad51"/>
    <property type="match status" value="1"/>
</dbReference>
<dbReference type="GO" id="GO:0140664">
    <property type="term" value="F:ATP-dependent DNA damage sensor activity"/>
    <property type="evidence" value="ECO:0007669"/>
    <property type="project" value="InterPro"/>
</dbReference>
<dbReference type="GO" id="GO:0005657">
    <property type="term" value="C:replication fork"/>
    <property type="evidence" value="ECO:0007669"/>
    <property type="project" value="TreeGrafter"/>
</dbReference>
<evidence type="ECO:0000256" key="2">
    <source>
        <dbReference type="ARBA" id="ARBA00022741"/>
    </source>
</evidence>
<dbReference type="AlphaFoldDB" id="A0A9P0D5V6"/>
<dbReference type="CDD" id="cd19491">
    <property type="entry name" value="XRCC3"/>
    <property type="match status" value="1"/>
</dbReference>
<organism evidence="8 9">
    <name type="scientific">Psylliodes chrysocephalus</name>
    <dbReference type="NCBI Taxonomy" id="3402493"/>
    <lineage>
        <taxon>Eukaryota</taxon>
        <taxon>Metazoa</taxon>
        <taxon>Ecdysozoa</taxon>
        <taxon>Arthropoda</taxon>
        <taxon>Hexapoda</taxon>
        <taxon>Insecta</taxon>
        <taxon>Pterygota</taxon>
        <taxon>Neoptera</taxon>
        <taxon>Endopterygota</taxon>
        <taxon>Coleoptera</taxon>
        <taxon>Polyphaga</taxon>
        <taxon>Cucujiformia</taxon>
        <taxon>Chrysomeloidea</taxon>
        <taxon>Chrysomelidae</taxon>
        <taxon>Galerucinae</taxon>
        <taxon>Alticini</taxon>
        <taxon>Psylliodes</taxon>
    </lineage>
</organism>
<dbReference type="GO" id="GO:0045003">
    <property type="term" value="P:double-strand break repair via synthesis-dependent strand annealing"/>
    <property type="evidence" value="ECO:0007669"/>
    <property type="project" value="TreeGrafter"/>
</dbReference>
<dbReference type="GO" id="GO:0000722">
    <property type="term" value="P:telomere maintenance via recombination"/>
    <property type="evidence" value="ECO:0007669"/>
    <property type="project" value="TreeGrafter"/>
</dbReference>
<keyword evidence="6" id="KW-0539">Nucleus</keyword>
<keyword evidence="5" id="KW-0234">DNA repair</keyword>
<dbReference type="SUPFAM" id="SSF52540">
    <property type="entry name" value="P-loop containing nucleoside triphosphate hydrolases"/>
    <property type="match status" value="1"/>
</dbReference>
<evidence type="ECO:0000256" key="6">
    <source>
        <dbReference type="ARBA" id="ARBA00023242"/>
    </source>
</evidence>
<protein>
    <recommendedName>
        <fullName evidence="7">RecA family profile 1 domain-containing protein</fullName>
    </recommendedName>
</protein>
<dbReference type="EMBL" id="OV651817">
    <property type="protein sequence ID" value="CAH1111039.1"/>
    <property type="molecule type" value="Genomic_DNA"/>
</dbReference>
<evidence type="ECO:0000313" key="8">
    <source>
        <dbReference type="EMBL" id="CAH1111039.1"/>
    </source>
</evidence>
<dbReference type="OrthoDB" id="1861185at2759"/>
<accession>A0A9P0D5V6</accession>